<feature type="region of interest" description="Disordered" evidence="1">
    <location>
        <begin position="57"/>
        <end position="105"/>
    </location>
</feature>
<feature type="compositionally biased region" description="Low complexity" evidence="1">
    <location>
        <begin position="1"/>
        <end position="14"/>
    </location>
</feature>
<protein>
    <submittedName>
        <fullName evidence="2">Uncharacterized protein</fullName>
    </submittedName>
</protein>
<evidence type="ECO:0000256" key="1">
    <source>
        <dbReference type="SAM" id="MobiDB-lite"/>
    </source>
</evidence>
<feature type="region of interest" description="Disordered" evidence="1">
    <location>
        <begin position="1"/>
        <end position="22"/>
    </location>
</feature>
<name>A0A4Y3NLB1_PAEAU</name>
<evidence type="ECO:0000313" key="3">
    <source>
        <dbReference type="Proteomes" id="UP000317715"/>
    </source>
</evidence>
<comment type="caution">
    <text evidence="2">The sequence shown here is derived from an EMBL/GenBank/DDBJ whole genome shotgun (WGS) entry which is preliminary data.</text>
</comment>
<gene>
    <name evidence="2" type="ORF">AAU01_40100</name>
</gene>
<evidence type="ECO:0000313" key="2">
    <source>
        <dbReference type="EMBL" id="GEB21255.1"/>
    </source>
</evidence>
<dbReference type="EMBL" id="BJMD01000046">
    <property type="protein sequence ID" value="GEB21255.1"/>
    <property type="molecule type" value="Genomic_DNA"/>
</dbReference>
<accession>A0A4Y3NLB1</accession>
<proteinExistence type="predicted"/>
<reference evidence="2 3" key="1">
    <citation type="submission" date="2019-06" db="EMBL/GenBank/DDBJ databases">
        <title>Whole genome shotgun sequence of Paenarthrobacter aurescens NBRC 12136.</title>
        <authorList>
            <person name="Hosoyama A."/>
            <person name="Uohara A."/>
            <person name="Ohji S."/>
            <person name="Ichikawa N."/>
        </authorList>
    </citation>
    <scope>NUCLEOTIDE SEQUENCE [LARGE SCALE GENOMIC DNA]</scope>
    <source>
        <strain evidence="2 3">NBRC 12136</strain>
    </source>
</reference>
<sequence length="105" mass="10385">MSAFSTSTSTTSAAHGRRSVAPTHESASFLVAALFLGAPHSPEAALFLGAPKTAAVKQPAAATTSSHTHPGALPRVAGNVVEGSIRAQGLTASTPRSAVAPGGQR</sequence>
<organism evidence="2 3">
    <name type="scientific">Paenarthrobacter aurescens</name>
    <name type="common">Arthrobacter aurescens</name>
    <dbReference type="NCBI Taxonomy" id="43663"/>
    <lineage>
        <taxon>Bacteria</taxon>
        <taxon>Bacillati</taxon>
        <taxon>Actinomycetota</taxon>
        <taxon>Actinomycetes</taxon>
        <taxon>Micrococcales</taxon>
        <taxon>Micrococcaceae</taxon>
        <taxon>Paenarthrobacter</taxon>
    </lineage>
</organism>
<keyword evidence="3" id="KW-1185">Reference proteome</keyword>
<dbReference type="AlphaFoldDB" id="A0A4Y3NLB1"/>
<dbReference type="GeneID" id="97302860"/>
<dbReference type="Proteomes" id="UP000317715">
    <property type="component" value="Unassembled WGS sequence"/>
</dbReference>
<dbReference type="RefSeq" id="WP_141286720.1">
    <property type="nucleotide sequence ID" value="NZ_BAAAWK010000001.1"/>
</dbReference>